<comment type="subcellular location">
    <subcellularLocation>
        <location evidence="1">Cell membrane</location>
        <topology evidence="1">Multi-pass membrane protein</topology>
    </subcellularLocation>
</comment>
<dbReference type="Proteomes" id="UP000824225">
    <property type="component" value="Unassembled WGS sequence"/>
</dbReference>
<dbReference type="EMBL" id="DXAN01000001">
    <property type="protein sequence ID" value="HJA07582.1"/>
    <property type="molecule type" value="Genomic_DNA"/>
</dbReference>
<accession>A0A9D2HAA4</accession>
<evidence type="ECO:0000256" key="6">
    <source>
        <dbReference type="SAM" id="Phobius"/>
    </source>
</evidence>
<evidence type="ECO:0000256" key="2">
    <source>
        <dbReference type="ARBA" id="ARBA00022475"/>
    </source>
</evidence>
<evidence type="ECO:0000259" key="7">
    <source>
        <dbReference type="Pfam" id="PF02687"/>
    </source>
</evidence>
<dbReference type="PANTHER" id="PTHR43738">
    <property type="entry name" value="ABC TRANSPORTER, MEMBRANE PROTEIN"/>
    <property type="match status" value="1"/>
</dbReference>
<evidence type="ECO:0000256" key="3">
    <source>
        <dbReference type="ARBA" id="ARBA00022692"/>
    </source>
</evidence>
<protein>
    <submittedName>
        <fullName evidence="8">ABC transporter permease</fullName>
    </submittedName>
</protein>
<keyword evidence="4 6" id="KW-1133">Transmembrane helix</keyword>
<dbReference type="InterPro" id="IPR003838">
    <property type="entry name" value="ABC3_permease_C"/>
</dbReference>
<evidence type="ECO:0000313" key="8">
    <source>
        <dbReference type="EMBL" id="HJA07582.1"/>
    </source>
</evidence>
<dbReference type="GO" id="GO:0005886">
    <property type="term" value="C:plasma membrane"/>
    <property type="evidence" value="ECO:0007669"/>
    <property type="project" value="UniProtKB-SubCell"/>
</dbReference>
<dbReference type="PANTHER" id="PTHR43738:SF2">
    <property type="entry name" value="ABC TRANSPORTER PERMEASE"/>
    <property type="match status" value="1"/>
</dbReference>
<feature type="transmembrane region" description="Helical" evidence="6">
    <location>
        <begin position="258"/>
        <end position="276"/>
    </location>
</feature>
<keyword evidence="2" id="KW-1003">Cell membrane</keyword>
<proteinExistence type="predicted"/>
<dbReference type="Pfam" id="PF02687">
    <property type="entry name" value="FtsX"/>
    <property type="match status" value="1"/>
</dbReference>
<sequence>MNPFPIIRASWRRYPGTALATVLLVALAVALGTAVSLLEPSIRRGATAAADRFDLVVGAPGGEAQLVLSAVYLDGTPLPPLSGAVLDRVRNEAGVAWCSPLLFGDTWRGLPIVGVDEVFLDGQGAFRAPEDAYAGALVPLEPGERFHGAHGAAAVTEHDESHTEYVVRGRLAPTGTPWDRALLVSASSLWRTHGLVAGQSSPPVSAVVVKPRSVADAYRLRQLFRTESSVALFPAEVLVRLYALLGDAQTLFSGMARLAQGAVLAAVLMAVFAGMARRRKTLAVLRALGAPRRYGALALWLEVFLMLAAGGLVGLVLGWGLCAWGASLAAKATGVALTVTLGKSEWAAFGLTLLVGGAAALLPAWSGYRLSVAAALRE</sequence>
<keyword evidence="5 6" id="KW-0472">Membrane</keyword>
<comment type="caution">
    <text evidence="8">The sequence shown here is derived from an EMBL/GenBank/DDBJ whole genome shotgun (WGS) entry which is preliminary data.</text>
</comment>
<feature type="transmembrane region" description="Helical" evidence="6">
    <location>
        <begin position="297"/>
        <end position="326"/>
    </location>
</feature>
<evidence type="ECO:0000256" key="5">
    <source>
        <dbReference type="ARBA" id="ARBA00023136"/>
    </source>
</evidence>
<keyword evidence="3 6" id="KW-0812">Transmembrane</keyword>
<name>A0A9D2HAA4_9BACT</name>
<feature type="transmembrane region" description="Helical" evidence="6">
    <location>
        <begin position="346"/>
        <end position="368"/>
    </location>
</feature>
<reference evidence="8" key="2">
    <citation type="submission" date="2021-04" db="EMBL/GenBank/DDBJ databases">
        <authorList>
            <person name="Gilroy R."/>
        </authorList>
    </citation>
    <scope>NUCLEOTIDE SEQUENCE</scope>
    <source>
        <strain evidence="8">CHK186-16707</strain>
    </source>
</reference>
<evidence type="ECO:0000313" key="9">
    <source>
        <dbReference type="Proteomes" id="UP000824225"/>
    </source>
</evidence>
<evidence type="ECO:0000256" key="1">
    <source>
        <dbReference type="ARBA" id="ARBA00004651"/>
    </source>
</evidence>
<organism evidence="8 9">
    <name type="scientific">Candidatus Mailhella merdigallinarum</name>
    <dbReference type="NCBI Taxonomy" id="2838658"/>
    <lineage>
        <taxon>Bacteria</taxon>
        <taxon>Pseudomonadati</taxon>
        <taxon>Thermodesulfobacteriota</taxon>
        <taxon>Desulfovibrionia</taxon>
        <taxon>Desulfovibrionales</taxon>
        <taxon>Desulfovibrionaceae</taxon>
        <taxon>Mailhella</taxon>
    </lineage>
</organism>
<feature type="domain" description="ABC3 transporter permease C-terminal" evidence="7">
    <location>
        <begin position="264"/>
        <end position="370"/>
    </location>
</feature>
<dbReference type="InterPro" id="IPR051125">
    <property type="entry name" value="ABC-4/HrtB_transporter"/>
</dbReference>
<gene>
    <name evidence="8" type="ORF">H9962_00105</name>
</gene>
<reference evidence="8" key="1">
    <citation type="journal article" date="2021" name="PeerJ">
        <title>Extensive microbial diversity within the chicken gut microbiome revealed by metagenomics and culture.</title>
        <authorList>
            <person name="Gilroy R."/>
            <person name="Ravi A."/>
            <person name="Getino M."/>
            <person name="Pursley I."/>
            <person name="Horton D.L."/>
            <person name="Alikhan N.F."/>
            <person name="Baker D."/>
            <person name="Gharbi K."/>
            <person name="Hall N."/>
            <person name="Watson M."/>
            <person name="Adriaenssens E.M."/>
            <person name="Foster-Nyarko E."/>
            <person name="Jarju S."/>
            <person name="Secka A."/>
            <person name="Antonio M."/>
            <person name="Oren A."/>
            <person name="Chaudhuri R.R."/>
            <person name="La Ragione R."/>
            <person name="Hildebrand F."/>
            <person name="Pallen M.J."/>
        </authorList>
    </citation>
    <scope>NUCLEOTIDE SEQUENCE</scope>
    <source>
        <strain evidence="8">CHK186-16707</strain>
    </source>
</reference>
<evidence type="ECO:0000256" key="4">
    <source>
        <dbReference type="ARBA" id="ARBA00022989"/>
    </source>
</evidence>
<dbReference type="AlphaFoldDB" id="A0A9D2HAA4"/>